<reference evidence="2" key="1">
    <citation type="submission" date="2018-05" db="EMBL/GenBank/DDBJ databases">
        <authorList>
            <person name="Datahose"/>
        </authorList>
    </citation>
    <scope>NUCLEOTIDE SEQUENCE</scope>
</reference>
<feature type="region of interest" description="Disordered" evidence="1">
    <location>
        <begin position="41"/>
        <end position="69"/>
    </location>
</feature>
<evidence type="ECO:0000313" key="2">
    <source>
        <dbReference type="Ensembl" id="ENSACLP00000049670.1"/>
    </source>
</evidence>
<name>A0AAX7T0J7_ASTCA</name>
<keyword evidence="3" id="KW-1185">Reference proteome</keyword>
<protein>
    <submittedName>
        <fullName evidence="2">Uncharacterized protein</fullName>
    </submittedName>
</protein>
<organism evidence="2 3">
    <name type="scientific">Astatotilapia calliptera</name>
    <name type="common">Eastern happy</name>
    <name type="synonym">Chromis callipterus</name>
    <dbReference type="NCBI Taxonomy" id="8154"/>
    <lineage>
        <taxon>Eukaryota</taxon>
        <taxon>Metazoa</taxon>
        <taxon>Chordata</taxon>
        <taxon>Craniata</taxon>
        <taxon>Vertebrata</taxon>
        <taxon>Euteleostomi</taxon>
        <taxon>Actinopterygii</taxon>
        <taxon>Neopterygii</taxon>
        <taxon>Teleostei</taxon>
        <taxon>Neoteleostei</taxon>
        <taxon>Acanthomorphata</taxon>
        <taxon>Ovalentaria</taxon>
        <taxon>Cichlomorphae</taxon>
        <taxon>Cichliformes</taxon>
        <taxon>Cichlidae</taxon>
        <taxon>African cichlids</taxon>
        <taxon>Pseudocrenilabrinae</taxon>
        <taxon>Haplochromini</taxon>
        <taxon>Astatotilapia</taxon>
    </lineage>
</organism>
<reference evidence="2" key="3">
    <citation type="submission" date="2025-09" db="UniProtKB">
        <authorList>
            <consortium name="Ensembl"/>
        </authorList>
    </citation>
    <scope>IDENTIFICATION</scope>
</reference>
<accession>A0AAX7T0J7</accession>
<evidence type="ECO:0000256" key="1">
    <source>
        <dbReference type="SAM" id="MobiDB-lite"/>
    </source>
</evidence>
<evidence type="ECO:0000313" key="3">
    <source>
        <dbReference type="Proteomes" id="UP000265100"/>
    </source>
</evidence>
<dbReference type="Ensembl" id="ENSACLT00000057262.1">
    <property type="protein sequence ID" value="ENSACLP00000049670.1"/>
    <property type="gene ID" value="ENSACLG00000033450.1"/>
</dbReference>
<reference evidence="2" key="2">
    <citation type="submission" date="2025-08" db="UniProtKB">
        <authorList>
            <consortium name="Ensembl"/>
        </authorList>
    </citation>
    <scope>IDENTIFICATION</scope>
</reference>
<dbReference type="GeneTree" id="ENSGT00740000115898"/>
<sequence>MAVIGKPNHSTPRFIPKPLSLAALCYDIPLSNLEGVFDSVTDSSDLGNDSRSARPTPSLVSNSSVSGRQLCNGLTKRGKVCKKRAVPGQEYCRVHEGGHSSYVQF</sequence>
<dbReference type="Proteomes" id="UP000265100">
    <property type="component" value="Chromosome 17"/>
</dbReference>
<dbReference type="AlphaFoldDB" id="A0AAX7T0J7"/>
<proteinExistence type="predicted"/>